<dbReference type="PANTHER" id="PTHR20905">
    <property type="entry name" value="N-ACETYLTRANSFERASE-RELATED"/>
    <property type="match status" value="1"/>
</dbReference>
<dbReference type="PANTHER" id="PTHR20905:SF1">
    <property type="entry name" value="AT07410P-RELATED"/>
    <property type="match status" value="1"/>
</dbReference>
<dbReference type="CDD" id="cd04301">
    <property type="entry name" value="NAT_SF"/>
    <property type="match status" value="1"/>
</dbReference>
<organism evidence="2 3">
    <name type="scientific">Nesidiocoris tenuis</name>
    <dbReference type="NCBI Taxonomy" id="355587"/>
    <lineage>
        <taxon>Eukaryota</taxon>
        <taxon>Metazoa</taxon>
        <taxon>Ecdysozoa</taxon>
        <taxon>Arthropoda</taxon>
        <taxon>Hexapoda</taxon>
        <taxon>Insecta</taxon>
        <taxon>Pterygota</taxon>
        <taxon>Neoptera</taxon>
        <taxon>Paraneoptera</taxon>
        <taxon>Hemiptera</taxon>
        <taxon>Heteroptera</taxon>
        <taxon>Panheteroptera</taxon>
        <taxon>Cimicomorpha</taxon>
        <taxon>Miridae</taxon>
        <taxon>Dicyphina</taxon>
        <taxon>Nesidiocoris</taxon>
    </lineage>
</organism>
<dbReference type="InterPro" id="IPR016181">
    <property type="entry name" value="Acyl_CoA_acyltransferase"/>
</dbReference>
<evidence type="ECO:0000259" key="1">
    <source>
        <dbReference type="Pfam" id="PF00583"/>
    </source>
</evidence>
<dbReference type="Proteomes" id="UP001307889">
    <property type="component" value="Chromosome 3"/>
</dbReference>
<dbReference type="EMBL" id="AP028911">
    <property type="protein sequence ID" value="BES91733.1"/>
    <property type="molecule type" value="Genomic_DNA"/>
</dbReference>
<evidence type="ECO:0000313" key="3">
    <source>
        <dbReference type="Proteomes" id="UP001307889"/>
    </source>
</evidence>
<protein>
    <recommendedName>
        <fullName evidence="1">N-acetyltransferase domain-containing protein</fullName>
    </recommendedName>
</protein>
<name>A0ABN7AIF7_9HEMI</name>
<dbReference type="Pfam" id="PF00583">
    <property type="entry name" value="Acetyltransf_1"/>
    <property type="match status" value="1"/>
</dbReference>
<evidence type="ECO:0000313" key="2">
    <source>
        <dbReference type="EMBL" id="BES91733.1"/>
    </source>
</evidence>
<dbReference type="Gene3D" id="3.40.630.30">
    <property type="match status" value="1"/>
</dbReference>
<gene>
    <name evidence="2" type="ORF">NTJ_04544</name>
</gene>
<sequence length="215" mass="24243">MVFNSSQGKFNWKIEKCTGEDKSRMQELLERTMYIDEPLTSTLDDVSKGLYKNETAILDILDQGHSFKAITPEGRIVGAAINLACPFSYETYEPFQEVVDFLAHVSRETKLNSHGLLDLYNLGVDPDFRRQGMAKALAQATLDHAQRTGFTGLKVCATSHYTTAVCRSIGLQVIYTLAYEDYRSKDGRPVFTPPPPHTHLQVLLKRFSEESISKM</sequence>
<proteinExistence type="predicted"/>
<keyword evidence="3" id="KW-1185">Reference proteome</keyword>
<reference evidence="2 3" key="1">
    <citation type="submission" date="2023-09" db="EMBL/GenBank/DDBJ databases">
        <title>Nesidiocoris tenuis whole genome shotgun sequence.</title>
        <authorList>
            <person name="Shibata T."/>
            <person name="Shimoda M."/>
            <person name="Kobayashi T."/>
            <person name="Uehara T."/>
        </authorList>
    </citation>
    <scope>NUCLEOTIDE SEQUENCE [LARGE SCALE GENOMIC DNA]</scope>
    <source>
        <strain evidence="2 3">Japan</strain>
    </source>
</reference>
<accession>A0ABN7AIF7</accession>
<dbReference type="SUPFAM" id="SSF55729">
    <property type="entry name" value="Acyl-CoA N-acyltransferases (Nat)"/>
    <property type="match status" value="1"/>
</dbReference>
<dbReference type="InterPro" id="IPR000182">
    <property type="entry name" value="GNAT_dom"/>
</dbReference>
<feature type="domain" description="N-acetyltransferase" evidence="1">
    <location>
        <begin position="108"/>
        <end position="158"/>
    </location>
</feature>